<dbReference type="Proteomes" id="UP000319771">
    <property type="component" value="Unassembled WGS sequence"/>
</dbReference>
<evidence type="ECO:0000259" key="1">
    <source>
        <dbReference type="PROSITE" id="PS51352"/>
    </source>
</evidence>
<feature type="domain" description="Thioredoxin" evidence="1">
    <location>
        <begin position="45"/>
        <end position="192"/>
    </location>
</feature>
<dbReference type="EMBL" id="VBPB01000385">
    <property type="protein sequence ID" value="TMQ68480.1"/>
    <property type="molecule type" value="Genomic_DNA"/>
</dbReference>
<dbReference type="InterPro" id="IPR000866">
    <property type="entry name" value="AhpC/TSA"/>
</dbReference>
<evidence type="ECO:0000313" key="3">
    <source>
        <dbReference type="Proteomes" id="UP000319771"/>
    </source>
</evidence>
<dbReference type="GO" id="GO:0016491">
    <property type="term" value="F:oxidoreductase activity"/>
    <property type="evidence" value="ECO:0007669"/>
    <property type="project" value="InterPro"/>
</dbReference>
<dbReference type="InterPro" id="IPR050553">
    <property type="entry name" value="Thioredoxin_ResA/DsbE_sf"/>
</dbReference>
<accession>A0A538TXW2</accession>
<dbReference type="PANTHER" id="PTHR42852">
    <property type="entry name" value="THIOL:DISULFIDE INTERCHANGE PROTEIN DSBE"/>
    <property type="match status" value="1"/>
</dbReference>
<dbReference type="PANTHER" id="PTHR42852:SF13">
    <property type="entry name" value="PROTEIN DIPZ"/>
    <property type="match status" value="1"/>
</dbReference>
<reference evidence="2 3" key="1">
    <citation type="journal article" date="2019" name="Nat. Microbiol.">
        <title>Mediterranean grassland soil C-N compound turnover is dependent on rainfall and depth, and is mediated by genomically divergent microorganisms.</title>
        <authorList>
            <person name="Diamond S."/>
            <person name="Andeer P.F."/>
            <person name="Li Z."/>
            <person name="Crits-Christoph A."/>
            <person name="Burstein D."/>
            <person name="Anantharaman K."/>
            <person name="Lane K.R."/>
            <person name="Thomas B.C."/>
            <person name="Pan C."/>
            <person name="Northen T.R."/>
            <person name="Banfield J.F."/>
        </authorList>
    </citation>
    <scope>NUCLEOTIDE SEQUENCE [LARGE SCALE GENOMIC DNA]</scope>
    <source>
        <strain evidence="2">WS_11</strain>
    </source>
</reference>
<dbReference type="InterPro" id="IPR036249">
    <property type="entry name" value="Thioredoxin-like_sf"/>
</dbReference>
<organism evidence="2 3">
    <name type="scientific">Eiseniibacteriota bacterium</name>
    <dbReference type="NCBI Taxonomy" id="2212470"/>
    <lineage>
        <taxon>Bacteria</taxon>
        <taxon>Candidatus Eiseniibacteriota</taxon>
    </lineage>
</organism>
<dbReference type="CDD" id="cd02966">
    <property type="entry name" value="TlpA_like_family"/>
    <property type="match status" value="1"/>
</dbReference>
<gene>
    <name evidence="2" type="ORF">E6K81_16575</name>
</gene>
<name>A0A538TXW2_UNCEI</name>
<dbReference type="PROSITE" id="PS51352">
    <property type="entry name" value="THIOREDOXIN_2"/>
    <property type="match status" value="1"/>
</dbReference>
<evidence type="ECO:0000313" key="2">
    <source>
        <dbReference type="EMBL" id="TMQ68480.1"/>
    </source>
</evidence>
<protein>
    <submittedName>
        <fullName evidence="2">TlpA family protein disulfide reductase</fullName>
    </submittedName>
</protein>
<comment type="caution">
    <text evidence="2">The sequence shown here is derived from an EMBL/GenBank/DDBJ whole genome shotgun (WGS) entry which is preliminary data.</text>
</comment>
<dbReference type="InterPro" id="IPR017937">
    <property type="entry name" value="Thioredoxin_CS"/>
</dbReference>
<dbReference type="GO" id="GO:0016209">
    <property type="term" value="F:antioxidant activity"/>
    <property type="evidence" value="ECO:0007669"/>
    <property type="project" value="InterPro"/>
</dbReference>
<proteinExistence type="predicted"/>
<dbReference type="PROSITE" id="PS00194">
    <property type="entry name" value="THIOREDOXIN_1"/>
    <property type="match status" value="1"/>
</dbReference>
<dbReference type="Gene3D" id="3.40.30.10">
    <property type="entry name" value="Glutaredoxin"/>
    <property type="match status" value="1"/>
</dbReference>
<sequence>MAINMADEARDKQRVGRLYTRMMDEFRGSPDADWARNQYGPDRAIREGQPVPDFTFSGLEDSTVIYRPADFRGHYLLIDFWAVWCGPCLGEMRSLHDAYAAYKGRGLTVLSVSFDPRRADVTKFRGGKWPMPWLHAFASQGFSGVEAKRFGVLGIPRPILVDPEGKIVAMENDLRGDRLEPTLARLLGPGANGH</sequence>
<dbReference type="InterPro" id="IPR013766">
    <property type="entry name" value="Thioredoxin_domain"/>
</dbReference>
<dbReference type="Pfam" id="PF00578">
    <property type="entry name" value="AhpC-TSA"/>
    <property type="match status" value="1"/>
</dbReference>
<dbReference type="AlphaFoldDB" id="A0A538TXW2"/>
<dbReference type="SUPFAM" id="SSF52833">
    <property type="entry name" value="Thioredoxin-like"/>
    <property type="match status" value="1"/>
</dbReference>